<dbReference type="InterPro" id="IPR043159">
    <property type="entry name" value="Lectin_gal-bd_sf"/>
</dbReference>
<keyword evidence="6" id="KW-1185">Reference proteome</keyword>
<dbReference type="Ensembl" id="ENSMZET00005028269.1">
    <property type="protein sequence ID" value="ENSMZEP00005027396.1"/>
    <property type="gene ID" value="ENSMZEG00005020429.1"/>
</dbReference>
<keyword evidence="3" id="KW-0732">Signal</keyword>
<feature type="domain" description="SUEL-type lectin" evidence="4">
    <location>
        <begin position="29"/>
        <end position="111"/>
    </location>
</feature>
<evidence type="ECO:0000259" key="4">
    <source>
        <dbReference type="PROSITE" id="PS50228"/>
    </source>
</evidence>
<dbReference type="Proteomes" id="UP000265160">
    <property type="component" value="LG7"/>
</dbReference>
<feature type="signal peptide" evidence="3">
    <location>
        <begin position="1"/>
        <end position="35"/>
    </location>
</feature>
<feature type="chain" id="PRO_5018190925" description="SUEL-type lectin domain-containing protein" evidence="3">
    <location>
        <begin position="36"/>
        <end position="127"/>
    </location>
</feature>
<dbReference type="Gene3D" id="2.60.120.740">
    <property type="match status" value="1"/>
</dbReference>
<evidence type="ECO:0000313" key="5">
    <source>
        <dbReference type="Ensembl" id="ENSMZEP00005027396.1"/>
    </source>
</evidence>
<dbReference type="PROSITE" id="PS50228">
    <property type="entry name" value="SUEL_LECTIN"/>
    <property type="match status" value="1"/>
</dbReference>
<reference evidence="5 6" key="1">
    <citation type="journal article" date="2014" name="Nature">
        <title>The genomic substrate for adaptive radiation in African cichlid fish.</title>
        <authorList>
            <person name="Brawand D."/>
            <person name="Wagner C.E."/>
            <person name="Li Y.I."/>
            <person name="Malinsky M."/>
            <person name="Keller I."/>
            <person name="Fan S."/>
            <person name="Simakov O."/>
            <person name="Ng A.Y."/>
            <person name="Lim Z.W."/>
            <person name="Bezault E."/>
            <person name="Turner-Maier J."/>
            <person name="Johnson J."/>
            <person name="Alcazar R."/>
            <person name="Noh H.J."/>
            <person name="Russell P."/>
            <person name="Aken B."/>
            <person name="Alfoldi J."/>
            <person name="Amemiya C."/>
            <person name="Azzouzi N."/>
            <person name="Baroiller J.F."/>
            <person name="Barloy-Hubler F."/>
            <person name="Berlin A."/>
            <person name="Bloomquist R."/>
            <person name="Carleton K.L."/>
            <person name="Conte M.A."/>
            <person name="D'Cotta H."/>
            <person name="Eshel O."/>
            <person name="Gaffney L."/>
            <person name="Galibert F."/>
            <person name="Gante H.F."/>
            <person name="Gnerre S."/>
            <person name="Greuter L."/>
            <person name="Guyon R."/>
            <person name="Haddad N.S."/>
            <person name="Haerty W."/>
            <person name="Harris R.M."/>
            <person name="Hofmann H.A."/>
            <person name="Hourlier T."/>
            <person name="Hulata G."/>
            <person name="Jaffe D.B."/>
            <person name="Lara M."/>
            <person name="Lee A.P."/>
            <person name="MacCallum I."/>
            <person name="Mwaiko S."/>
            <person name="Nikaido M."/>
            <person name="Nishihara H."/>
            <person name="Ozouf-Costaz C."/>
            <person name="Penman D.J."/>
            <person name="Przybylski D."/>
            <person name="Rakotomanga M."/>
            <person name="Renn S.C.P."/>
            <person name="Ribeiro F.J."/>
            <person name="Ron M."/>
            <person name="Salzburger W."/>
            <person name="Sanchez-Pulido L."/>
            <person name="Santos M.E."/>
            <person name="Searle S."/>
            <person name="Sharpe T."/>
            <person name="Swofford R."/>
            <person name="Tan F.J."/>
            <person name="Williams L."/>
            <person name="Young S."/>
            <person name="Yin S."/>
            <person name="Okada N."/>
            <person name="Kocher T.D."/>
            <person name="Miska E.A."/>
            <person name="Lander E.S."/>
            <person name="Venkatesh B."/>
            <person name="Fernald R.D."/>
            <person name="Meyer A."/>
            <person name="Ponting C.P."/>
            <person name="Streelman J.T."/>
            <person name="Lindblad-Toh K."/>
            <person name="Seehausen O."/>
            <person name="Di Palma F."/>
        </authorList>
    </citation>
    <scope>NUCLEOTIDE SEQUENCE</scope>
</reference>
<dbReference type="InterPro" id="IPR000922">
    <property type="entry name" value="Lectin_gal-bd_dom"/>
</dbReference>
<proteinExistence type="predicted"/>
<protein>
    <recommendedName>
        <fullName evidence="4">SUEL-type lectin domain-containing protein</fullName>
    </recommendedName>
</protein>
<organism evidence="5 6">
    <name type="scientific">Maylandia zebra</name>
    <name type="common">zebra mbuna</name>
    <dbReference type="NCBI Taxonomy" id="106582"/>
    <lineage>
        <taxon>Eukaryota</taxon>
        <taxon>Metazoa</taxon>
        <taxon>Chordata</taxon>
        <taxon>Craniata</taxon>
        <taxon>Vertebrata</taxon>
        <taxon>Euteleostomi</taxon>
        <taxon>Actinopterygii</taxon>
        <taxon>Neopterygii</taxon>
        <taxon>Teleostei</taxon>
        <taxon>Neoteleostei</taxon>
        <taxon>Acanthomorphata</taxon>
        <taxon>Ovalentaria</taxon>
        <taxon>Cichlomorphae</taxon>
        <taxon>Cichliformes</taxon>
        <taxon>Cichlidae</taxon>
        <taxon>African cichlids</taxon>
        <taxon>Pseudocrenilabrinae</taxon>
        <taxon>Haplochromini</taxon>
        <taxon>Maylandia</taxon>
        <taxon>Maylandia zebra complex</taxon>
    </lineage>
</organism>
<reference evidence="5" key="3">
    <citation type="submission" date="2025-09" db="UniProtKB">
        <authorList>
            <consortium name="Ensembl"/>
        </authorList>
    </citation>
    <scope>IDENTIFICATION</scope>
</reference>
<evidence type="ECO:0000256" key="3">
    <source>
        <dbReference type="SAM" id="SignalP"/>
    </source>
</evidence>
<keyword evidence="2" id="KW-0677">Repeat</keyword>
<dbReference type="GO" id="GO:0030246">
    <property type="term" value="F:carbohydrate binding"/>
    <property type="evidence" value="ECO:0007669"/>
    <property type="project" value="UniProtKB-KW"/>
</dbReference>
<dbReference type="STRING" id="106582.ENSMZEP00005027396"/>
<dbReference type="Pfam" id="PF02140">
    <property type="entry name" value="SUEL_Lectin"/>
    <property type="match status" value="1"/>
</dbReference>
<evidence type="ECO:0000256" key="2">
    <source>
        <dbReference type="ARBA" id="ARBA00022737"/>
    </source>
</evidence>
<sequence length="127" mass="14184">LCLKNFAVWRLCLMSFSMLPLVGFLTALVCQGSAAVLHCPQESVINIRSAFYGRQNADICPHFDGSESVGGILPKYRKMCDNLPFCFAYANVDPDPCPTVSKYLELIYSCEQKGNFSIGEKPENPHW</sequence>
<accession>A0A3P9CZZ2</accession>
<evidence type="ECO:0000256" key="1">
    <source>
        <dbReference type="ARBA" id="ARBA00022734"/>
    </source>
</evidence>
<keyword evidence="1" id="KW-0430">Lectin</keyword>
<dbReference type="CDD" id="cd22823">
    <property type="entry name" value="Gal_Rha_Lectin"/>
    <property type="match status" value="1"/>
</dbReference>
<dbReference type="GeneTree" id="ENSGT00940000180865"/>
<dbReference type="AlphaFoldDB" id="A0A3P9CZZ2"/>
<name>A0A3P9CZZ2_9CICH</name>
<reference evidence="5" key="2">
    <citation type="submission" date="2025-08" db="UniProtKB">
        <authorList>
            <consortium name="Ensembl"/>
        </authorList>
    </citation>
    <scope>IDENTIFICATION</scope>
</reference>
<dbReference type="PANTHER" id="PTHR46780">
    <property type="entry name" value="PROTEIN EVA-1"/>
    <property type="match status" value="1"/>
</dbReference>
<evidence type="ECO:0000313" key="6">
    <source>
        <dbReference type="Proteomes" id="UP000265160"/>
    </source>
</evidence>